<dbReference type="SUPFAM" id="SSF82771">
    <property type="entry name" value="GIY-YIG endonuclease"/>
    <property type="match status" value="1"/>
</dbReference>
<dbReference type="Gene3D" id="1.10.150.20">
    <property type="entry name" value="5' to 3' exonuclease, C-terminal subdomain"/>
    <property type="match status" value="1"/>
</dbReference>
<dbReference type="GO" id="GO:0009432">
    <property type="term" value="P:SOS response"/>
    <property type="evidence" value="ECO:0007669"/>
    <property type="project" value="UniProtKB-UniRule"/>
</dbReference>
<dbReference type="HAMAP" id="MF_00203">
    <property type="entry name" value="UvrC"/>
    <property type="match status" value="1"/>
</dbReference>
<dbReference type="InterPro" id="IPR035901">
    <property type="entry name" value="GIY-YIG_endonuc_sf"/>
</dbReference>
<dbReference type="Pfam" id="PF02151">
    <property type="entry name" value="UVR"/>
    <property type="match status" value="1"/>
</dbReference>
<dbReference type="SUPFAM" id="SSF46600">
    <property type="entry name" value="C-terminal UvrC-binding domain of UvrB"/>
    <property type="match status" value="1"/>
</dbReference>
<dbReference type="HOGENOM" id="CLU_014841_3_2_14"/>
<keyword evidence="4 6" id="KW-0267">Excision nuclease</keyword>
<dbReference type="KEGG" id="aoc:Aocu_11260"/>
<comment type="function">
    <text evidence="6">The UvrABC repair system catalyzes the recognition and processing of DNA lesions. UvrC both incises the 5' and 3' sides of the lesion. The N-terminal half is responsible for the 3' incision and the C-terminal half is responsible for the 5' incision.</text>
</comment>
<evidence type="ECO:0000313" key="11">
    <source>
        <dbReference type="Proteomes" id="UP000032434"/>
    </source>
</evidence>
<dbReference type="PATRIC" id="fig|35623.3.peg.1126"/>
<dbReference type="Gene3D" id="3.30.420.340">
    <property type="entry name" value="UvrC, RNAse H endonuclease domain"/>
    <property type="match status" value="1"/>
</dbReference>
<dbReference type="PANTHER" id="PTHR30562:SF1">
    <property type="entry name" value="UVRABC SYSTEM PROTEIN C"/>
    <property type="match status" value="1"/>
</dbReference>
<dbReference type="SUPFAM" id="SSF47781">
    <property type="entry name" value="RuvA domain 2-like"/>
    <property type="match status" value="1"/>
</dbReference>
<evidence type="ECO:0000256" key="5">
    <source>
        <dbReference type="ARBA" id="ARBA00023204"/>
    </source>
</evidence>
<dbReference type="Pfam" id="PF22920">
    <property type="entry name" value="UvrC_RNaseH"/>
    <property type="match status" value="1"/>
</dbReference>
<dbReference type="GO" id="GO:0009381">
    <property type="term" value="F:excinuclease ABC activity"/>
    <property type="evidence" value="ECO:0007669"/>
    <property type="project" value="UniProtKB-UniRule"/>
</dbReference>
<dbReference type="GO" id="GO:0003677">
    <property type="term" value="F:DNA binding"/>
    <property type="evidence" value="ECO:0007669"/>
    <property type="project" value="UniProtKB-UniRule"/>
</dbReference>
<keyword evidence="2 6" id="KW-0227">DNA damage</keyword>
<dbReference type="InterPro" id="IPR010994">
    <property type="entry name" value="RuvA_2-like"/>
</dbReference>
<keyword evidence="3 6" id="KW-0228">DNA excision</keyword>
<dbReference type="Proteomes" id="UP000032434">
    <property type="component" value="Chromosome 1"/>
</dbReference>
<proteinExistence type="inferred from homology"/>
<evidence type="ECO:0000256" key="6">
    <source>
        <dbReference type="HAMAP-Rule" id="MF_00203"/>
    </source>
</evidence>
<evidence type="ECO:0000256" key="4">
    <source>
        <dbReference type="ARBA" id="ARBA00022881"/>
    </source>
</evidence>
<dbReference type="OrthoDB" id="9804933at2"/>
<dbReference type="Pfam" id="PF01541">
    <property type="entry name" value="GIY-YIG"/>
    <property type="match status" value="1"/>
</dbReference>
<dbReference type="STRING" id="35623.Aocu_11260"/>
<dbReference type="InterPro" id="IPR001943">
    <property type="entry name" value="UVR_dom"/>
</dbReference>
<dbReference type="EMBL" id="LK028559">
    <property type="protein sequence ID" value="CDR31199.1"/>
    <property type="molecule type" value="Genomic_DNA"/>
</dbReference>
<dbReference type="SMART" id="SM00465">
    <property type="entry name" value="GIYc"/>
    <property type="match status" value="1"/>
</dbReference>
<dbReference type="PANTHER" id="PTHR30562">
    <property type="entry name" value="UVRC/OXIDOREDUCTASE"/>
    <property type="match status" value="1"/>
</dbReference>
<comment type="similarity">
    <text evidence="6">Belongs to the UvrC family.</text>
</comment>
<gene>
    <name evidence="6 10" type="primary">uvrC</name>
    <name evidence="10" type="ORF">Aocu_11260</name>
</gene>
<dbReference type="FunFam" id="3.40.1440.10:FF:000001">
    <property type="entry name" value="UvrABC system protein C"/>
    <property type="match status" value="1"/>
</dbReference>
<dbReference type="AlphaFoldDB" id="A0A061ACT5"/>
<feature type="domain" description="UVR" evidence="7">
    <location>
        <begin position="191"/>
        <end position="226"/>
    </location>
</feature>
<dbReference type="PROSITE" id="PS50165">
    <property type="entry name" value="UVRC"/>
    <property type="match status" value="1"/>
</dbReference>
<comment type="subcellular location">
    <subcellularLocation>
        <location evidence="6">Cytoplasm</location>
    </subcellularLocation>
</comment>
<evidence type="ECO:0000313" key="10">
    <source>
        <dbReference type="EMBL" id="CDR31199.1"/>
    </source>
</evidence>
<evidence type="ECO:0000256" key="1">
    <source>
        <dbReference type="ARBA" id="ARBA00022490"/>
    </source>
</evidence>
<dbReference type="InterPro" id="IPR050066">
    <property type="entry name" value="UvrABC_protein_C"/>
</dbReference>
<protein>
    <recommendedName>
        <fullName evidence="6">UvrABC system protein C</fullName>
        <shortName evidence="6">Protein UvrC</shortName>
    </recommendedName>
    <alternativeName>
        <fullName evidence="6">Excinuclease ABC subunit C</fullName>
    </alternativeName>
</protein>
<dbReference type="GO" id="GO:0005737">
    <property type="term" value="C:cytoplasm"/>
    <property type="evidence" value="ECO:0007669"/>
    <property type="project" value="UniProtKB-SubCell"/>
</dbReference>
<dbReference type="RefSeq" id="WP_045749644.1">
    <property type="nucleotide sequence ID" value="NZ_FUZK01000001.1"/>
</dbReference>
<dbReference type="FunCoup" id="A0A061ACT5">
    <property type="interactions" value="204"/>
</dbReference>
<sequence>MKEKLKLLPEGPGCYLMLNALGDVIYVGKAKNLKNRVKSYFNGAHNAKTEKLVSEIRDFNYVVTNSEQESLILEFNLIKKYAPLYNIRLIDDKSYPYIEITDESDPMLIVSRYTEVDKNKTLFGPYPNSSAAKETLKLLQRLYPLRRCQPVGKKPCMYYHLGLCLGPCTGHKVDYSTNIKKITQFLKGDTKSVLNELEKRMQNASEVLEFEKALEYRDMIKAVQETTEKQIMSLNDYKDRDFIGFHSNDDDVSIHILMMRQGRILDTHQTVLSFMDDPIETLLSYLKNYYDKYLLPDELVFDQRIDMNLLSLYFNQKILIPKIGDKKKLLDLANKNAFEDLNHYFKLYRLKEEKVNEQLESLGAIFNQKIEYIEVFDNAHLFGSALVSGMVVWKDNHFERKMYRKYHLKSTTNDDYQSMKEVIYRRYQKLLIEKQKLPDLICVDGGKGQVSAAHEVLNMLQLEIPILGLKKDKYHTLEGYVVLDQVTILDKKAPLYQFLGKLSEEVHRFTISFHQATKNRKDYGSVLDNISGLGLKRKKLLLLNYQSIDDIKNANNEDLRKLGIPDKVIKAIKEGLA</sequence>
<feature type="domain" description="UvrC family homology region profile" evidence="9">
    <location>
        <begin position="242"/>
        <end position="457"/>
    </location>
</feature>
<evidence type="ECO:0000259" key="9">
    <source>
        <dbReference type="PROSITE" id="PS50165"/>
    </source>
</evidence>
<dbReference type="InterPro" id="IPR000305">
    <property type="entry name" value="GIY-YIG_endonuc"/>
</dbReference>
<organism evidence="10 11">
    <name type="scientific">Acholeplasma oculi</name>
    <dbReference type="NCBI Taxonomy" id="35623"/>
    <lineage>
        <taxon>Bacteria</taxon>
        <taxon>Bacillati</taxon>
        <taxon>Mycoplasmatota</taxon>
        <taxon>Mollicutes</taxon>
        <taxon>Acholeplasmatales</taxon>
        <taxon>Acholeplasmataceae</taxon>
        <taxon>Acholeplasma</taxon>
    </lineage>
</organism>
<feature type="domain" description="GIY-YIG" evidence="8">
    <location>
        <begin position="10"/>
        <end position="87"/>
    </location>
</feature>
<accession>A0A061ACT5</accession>
<keyword evidence="1 6" id="KW-0963">Cytoplasm</keyword>
<keyword evidence="11" id="KW-1185">Reference proteome</keyword>
<dbReference type="Gene3D" id="4.10.860.10">
    <property type="entry name" value="UVR domain"/>
    <property type="match status" value="1"/>
</dbReference>
<reference evidence="11" key="1">
    <citation type="submission" date="2014-05" db="EMBL/GenBank/DDBJ databases">
        <authorList>
            <person name="Kube M."/>
        </authorList>
    </citation>
    <scope>NUCLEOTIDE SEQUENCE [LARGE SCALE GENOMIC DNA]</scope>
</reference>
<dbReference type="InterPro" id="IPR047296">
    <property type="entry name" value="GIY-YIG_UvrC_Cho"/>
</dbReference>
<dbReference type="CDD" id="cd10434">
    <property type="entry name" value="GIY-YIG_UvrC_Cho"/>
    <property type="match status" value="1"/>
</dbReference>
<dbReference type="NCBIfam" id="TIGR00194">
    <property type="entry name" value="uvrC"/>
    <property type="match status" value="1"/>
</dbReference>
<evidence type="ECO:0000259" key="7">
    <source>
        <dbReference type="PROSITE" id="PS50151"/>
    </source>
</evidence>
<dbReference type="PROSITE" id="PS50164">
    <property type="entry name" value="GIY_YIG"/>
    <property type="match status" value="1"/>
</dbReference>
<dbReference type="GO" id="GO:0006289">
    <property type="term" value="P:nucleotide-excision repair"/>
    <property type="evidence" value="ECO:0007669"/>
    <property type="project" value="UniProtKB-UniRule"/>
</dbReference>
<keyword evidence="6" id="KW-0742">SOS response</keyword>
<comment type="subunit">
    <text evidence="6">Interacts with UvrB in an incision complex.</text>
</comment>
<dbReference type="InParanoid" id="A0A061ACT5"/>
<name>A0A061ACT5_9MOLU</name>
<evidence type="ECO:0000256" key="3">
    <source>
        <dbReference type="ARBA" id="ARBA00022769"/>
    </source>
</evidence>
<dbReference type="Pfam" id="PF08459">
    <property type="entry name" value="UvrC_RNaseH_dom"/>
    <property type="match status" value="1"/>
</dbReference>
<evidence type="ECO:0000256" key="2">
    <source>
        <dbReference type="ARBA" id="ARBA00022763"/>
    </source>
</evidence>
<dbReference type="InterPro" id="IPR038476">
    <property type="entry name" value="UvrC_RNase_H_dom_sf"/>
</dbReference>
<dbReference type="PROSITE" id="PS50151">
    <property type="entry name" value="UVR"/>
    <property type="match status" value="1"/>
</dbReference>
<keyword evidence="5 6" id="KW-0234">DNA repair</keyword>
<dbReference type="InterPro" id="IPR004791">
    <property type="entry name" value="UvrC"/>
</dbReference>
<evidence type="ECO:0000259" key="8">
    <source>
        <dbReference type="PROSITE" id="PS50164"/>
    </source>
</evidence>
<dbReference type="InterPro" id="IPR036876">
    <property type="entry name" value="UVR_dom_sf"/>
</dbReference>
<dbReference type="GO" id="GO:0009380">
    <property type="term" value="C:excinuclease repair complex"/>
    <property type="evidence" value="ECO:0007669"/>
    <property type="project" value="InterPro"/>
</dbReference>
<dbReference type="Gene3D" id="3.40.1440.10">
    <property type="entry name" value="GIY-YIG endonuclease"/>
    <property type="match status" value="1"/>
</dbReference>
<dbReference type="InterPro" id="IPR001162">
    <property type="entry name" value="UvrC_RNase_H_dom"/>
</dbReference>